<dbReference type="PANTHER" id="PTHR33116:SF78">
    <property type="entry name" value="OS12G0587133 PROTEIN"/>
    <property type="match status" value="1"/>
</dbReference>
<comment type="caution">
    <text evidence="3">The sequence shown here is derived from an EMBL/GenBank/DDBJ whole genome shotgun (WGS) entry which is preliminary data.</text>
</comment>
<dbReference type="InterPro" id="IPR000477">
    <property type="entry name" value="RT_dom"/>
</dbReference>
<feature type="domain" description="Reverse transcriptase" evidence="2">
    <location>
        <begin position="884"/>
        <end position="1162"/>
    </location>
</feature>
<dbReference type="Pfam" id="PF13966">
    <property type="entry name" value="zf-RVT"/>
    <property type="match status" value="1"/>
</dbReference>
<dbReference type="InterPro" id="IPR025558">
    <property type="entry name" value="DUF4283"/>
</dbReference>
<feature type="compositionally biased region" description="Basic and acidic residues" evidence="1">
    <location>
        <begin position="465"/>
        <end position="481"/>
    </location>
</feature>
<proteinExistence type="predicted"/>
<evidence type="ECO:0000313" key="4">
    <source>
        <dbReference type="Proteomes" id="UP000694251"/>
    </source>
</evidence>
<sequence>MQPPAAAPVISGEGSVPAIDLASNQLVLESQEESLKGSQDGEVQSSGVLGCESQEKSLEQSSEQGISLTKVVPVPASVAVAPPVKKSWLNVAKKHVFTKQKFVVEAVDGQERVVVPREVFDGAKPLWEDFVIGRFLSTKAPHVGKIHMIVNKIWRMGDKTTLIDVFEVNATTVKFRIRSEAMRRRVLNRGMWNIMDIPMVLSKWSPFAEESQPAMKSIQLWVTLSDVPPLLFTDKGLEFLASAVGKPVKLHPKTEACVSFDEAQILVEADLTKDLPKEYVFAGEEEGELDAVIKYSYPWLPPRCSGCRKWGHLKDTCLAEETLNHISKDLTSTPIEVSDQKSLPSSPMAEHVAAETEVNKEKSVPVGTNEVVLGEEEGWITPKSTHSPGKKSDGLKYGEVSILSNTYSVLSGTENLGEDTRKEGEPSEQAGENEEKEEMNVVVPTNIHTLQKPNKGKNSESTSRGTKDLPLRPSLPRESKTAHKTISNPSTHSARLPPSEERKSLWEELRDHNDSPIIRSKPWIIFGDFNVILDSEEHSNGETNPVVTSGMRDFQQMVNYCDLSDMASHGPLFTWNNRRENDPIMKKLDRVMMNEAWIQAFPHSYNVFEAGGCSDHLRCRISFNDAVGEIVKGPRPFKFVNAVIDMEGFKPLVQDFWHKTEPLFMSTSTLFRFSKKLKGLKPEIRKLAKERMGNLVKKSKEAYDCLCKKQEINLTSPTTQTMEDEIEAYNRWVKVASLEEKFLKQRSKLHWLEIGDQNNKAFHRAILTRLAQNTIREIQRQDGSVTKDKEEIKAEAERFFREFLQLIPNDYEGATEDELKTLLSFRCSSEEQGMLTSEVTKEEIKGVLFAMPKDKSPGPDGFTTEFYTAAWDIIGEEFVLAVKSFFEKGFLPKGVNSTILALIPKKLEVKEMKDYRPISCCNVIYKVISKILANRLKKLLPKFIAGNQSAFVQDRLLIENLLLATELVKDYHKDSISGRCAIKIDISKAFDSVQWSFLKNVLSAMNFPQEFVHWIMLCITSASFSVQVNGELEGYFQSSRGLRQGCSLSPYLFVISMDVLSRMLDKAAAARQFGFHPKCKHLGLTHLSFADDIMVLSDGKVRSIEGIVQVFDEFAKKSGLRISMEKSTIYMAGQLNTSHLDIQDQFHFEVGSLPVRYLGLPLLTKRLSAADYSPLIEQIKKKISSWTARYLSYAGRLNLISSVIWSLCNFWLSAFRLPRECIREIEKLCSYFLWSGTELNSRKAKVAWNDICKPKTEGGLGLRSLKEANDVCCLKLIWKIVSHGNSLWVKWIEKYLLKKETYWSTKENTTMGSWMWKKLLKFRALATNFCKVEVNNGLSTSFWFEDWSSMGRLLGVVGERGMIDMCISRNKTVAEAWEGRRRRRHRSGLLNQMEEELETKKQNRNDKEDTVLWRGKNDVYKASFSTKDTWHMTRTAVTKVSWHKGVWFTYGTPKFSFCVWLAAWNRLSTGDRMLQWNRGASATCCFCNTVTETRDHLFFACGFISPIWEALTRKLYKSRFSYDWHSLLNTISAGWHDRTESFVARYVFQATLYTIWRERNGRKHGETPNPAPLLIKWIDRQVRNRLSSIRKIGDKRFDNGLQVWFQARS</sequence>
<dbReference type="PANTHER" id="PTHR33116">
    <property type="entry name" value="REVERSE TRANSCRIPTASE ZINC-BINDING DOMAIN-CONTAINING PROTEIN-RELATED-RELATED"/>
    <property type="match status" value="1"/>
</dbReference>
<keyword evidence="4" id="KW-1185">Reference proteome</keyword>
<dbReference type="Pfam" id="PF14111">
    <property type="entry name" value="DUF4283"/>
    <property type="match status" value="1"/>
</dbReference>
<dbReference type="EMBL" id="JAEFBJ010000013">
    <property type="protein sequence ID" value="KAG7537559.1"/>
    <property type="molecule type" value="Genomic_DNA"/>
</dbReference>
<dbReference type="PROSITE" id="PS50878">
    <property type="entry name" value="RT_POL"/>
    <property type="match status" value="1"/>
</dbReference>
<feature type="region of interest" description="Disordered" evidence="1">
    <location>
        <begin position="30"/>
        <end position="54"/>
    </location>
</feature>
<feature type="region of interest" description="Disordered" evidence="1">
    <location>
        <begin position="411"/>
        <end position="499"/>
    </location>
</feature>
<dbReference type="OrthoDB" id="1609566at2759"/>
<dbReference type="CDD" id="cd01650">
    <property type="entry name" value="RT_nLTR_like"/>
    <property type="match status" value="1"/>
</dbReference>
<dbReference type="GO" id="GO:0003964">
    <property type="term" value="F:RNA-directed DNA polymerase activity"/>
    <property type="evidence" value="ECO:0007669"/>
    <property type="project" value="UniProtKB-KW"/>
</dbReference>
<dbReference type="Pfam" id="PF03372">
    <property type="entry name" value="Exo_endo_phos"/>
    <property type="match status" value="1"/>
</dbReference>
<evidence type="ECO:0000259" key="2">
    <source>
        <dbReference type="PROSITE" id="PS50878"/>
    </source>
</evidence>
<feature type="compositionally biased region" description="Polar residues" evidence="1">
    <location>
        <begin position="484"/>
        <end position="493"/>
    </location>
</feature>
<dbReference type="InterPro" id="IPR026960">
    <property type="entry name" value="RVT-Znf"/>
</dbReference>
<protein>
    <submittedName>
        <fullName evidence="3">Reverse transcriptase zinc-binding domain</fullName>
    </submittedName>
</protein>
<name>A0A8T1XS67_ARASU</name>
<evidence type="ECO:0000313" key="3">
    <source>
        <dbReference type="EMBL" id="KAG7537559.1"/>
    </source>
</evidence>
<organism evidence="3 4">
    <name type="scientific">Arabidopsis suecica</name>
    <name type="common">Swedish thale-cress</name>
    <name type="synonym">Cardaminopsis suecica</name>
    <dbReference type="NCBI Taxonomy" id="45249"/>
    <lineage>
        <taxon>Eukaryota</taxon>
        <taxon>Viridiplantae</taxon>
        <taxon>Streptophyta</taxon>
        <taxon>Embryophyta</taxon>
        <taxon>Tracheophyta</taxon>
        <taxon>Spermatophyta</taxon>
        <taxon>Magnoliopsida</taxon>
        <taxon>eudicotyledons</taxon>
        <taxon>Gunneridae</taxon>
        <taxon>Pentapetalae</taxon>
        <taxon>rosids</taxon>
        <taxon>malvids</taxon>
        <taxon>Brassicales</taxon>
        <taxon>Brassicaceae</taxon>
        <taxon>Camelineae</taxon>
        <taxon>Arabidopsis</taxon>
    </lineage>
</organism>
<dbReference type="InterPro" id="IPR005135">
    <property type="entry name" value="Endo/exonuclease/phosphatase"/>
</dbReference>
<dbReference type="Pfam" id="PF00078">
    <property type="entry name" value="RVT_1"/>
    <property type="match status" value="1"/>
</dbReference>
<dbReference type="Proteomes" id="UP000694251">
    <property type="component" value="Chromosome 13"/>
</dbReference>
<accession>A0A8T1XS67</accession>
<feature type="region of interest" description="Disordered" evidence="1">
    <location>
        <begin position="377"/>
        <end position="396"/>
    </location>
</feature>
<evidence type="ECO:0000256" key="1">
    <source>
        <dbReference type="SAM" id="MobiDB-lite"/>
    </source>
</evidence>
<reference evidence="3 4" key="1">
    <citation type="submission" date="2020-12" db="EMBL/GenBank/DDBJ databases">
        <title>Concerted genomic and epigenomic changes stabilize Arabidopsis allopolyploids.</title>
        <authorList>
            <person name="Chen Z."/>
        </authorList>
    </citation>
    <scope>NUCLEOTIDE SEQUENCE [LARGE SCALE GENOMIC DNA]</scope>
    <source>
        <strain evidence="3">As9502</strain>
        <tissue evidence="3">Leaf</tissue>
    </source>
</reference>
<keyword evidence="3" id="KW-0808">Transferase</keyword>
<keyword evidence="3" id="KW-0548">Nucleotidyltransferase</keyword>
<gene>
    <name evidence="3" type="ORF">ISN44_As13g014340</name>
</gene>
<keyword evidence="3" id="KW-0695">RNA-directed DNA polymerase</keyword>